<sequence>MCGLRTPELTQMASQKEKGLGRSSEIRKRTEVWNLFFTNSEPINQKITNGAVIRGSHIFSHPEAYKEHREAVIGGNWVGIVGVLGQDGDNRAKWRQ</sequence>
<dbReference type="Proteomes" id="UP000694892">
    <property type="component" value="Chromosome 9_10L"/>
</dbReference>
<gene>
    <name evidence="2" type="ORF">XELAEV_18043557mg</name>
</gene>
<reference evidence="3" key="1">
    <citation type="journal article" date="2016" name="Nature">
        <title>Genome evolution in the allotetraploid frog Xenopus laevis.</title>
        <authorList>
            <person name="Session A.M."/>
            <person name="Uno Y."/>
            <person name="Kwon T."/>
            <person name="Chapman J.A."/>
            <person name="Toyoda A."/>
            <person name="Takahashi S."/>
            <person name="Fukui A."/>
            <person name="Hikosaka A."/>
            <person name="Suzuki A."/>
            <person name="Kondo M."/>
            <person name="van Heeringen S.J."/>
            <person name="Quigley I."/>
            <person name="Heinz S."/>
            <person name="Ogino H."/>
            <person name="Ochi H."/>
            <person name="Hellsten U."/>
            <person name="Lyons J.B."/>
            <person name="Simakov O."/>
            <person name="Putnam N."/>
            <person name="Stites J."/>
            <person name="Kuroki Y."/>
            <person name="Tanaka T."/>
            <person name="Michiue T."/>
            <person name="Watanabe M."/>
            <person name="Bogdanovic O."/>
            <person name="Lister R."/>
            <person name="Georgiou G."/>
            <person name="Paranjpe S.S."/>
            <person name="van Kruijsbergen I."/>
            <person name="Shu S."/>
            <person name="Carlson J."/>
            <person name="Kinoshita T."/>
            <person name="Ohta Y."/>
            <person name="Mawaribuchi S."/>
            <person name="Jenkins J."/>
            <person name="Grimwood J."/>
            <person name="Schmutz J."/>
            <person name="Mitros T."/>
            <person name="Mozaffari S.V."/>
            <person name="Suzuki Y."/>
            <person name="Haramoto Y."/>
            <person name="Yamamoto T.S."/>
            <person name="Takagi C."/>
            <person name="Heald R."/>
            <person name="Miller K."/>
            <person name="Haudenschild C."/>
            <person name="Kitzman J."/>
            <person name="Nakayama T."/>
            <person name="Izutsu Y."/>
            <person name="Robert J."/>
            <person name="Fortriede J."/>
            <person name="Burns K."/>
            <person name="Lotay V."/>
            <person name="Karimi K."/>
            <person name="Yasuoka Y."/>
            <person name="Dichmann D.S."/>
            <person name="Flajnik M.F."/>
            <person name="Houston D.W."/>
            <person name="Shendure J."/>
            <person name="DuPasquier L."/>
            <person name="Vize P.D."/>
            <person name="Zorn A.M."/>
            <person name="Ito M."/>
            <person name="Marcotte E.M."/>
            <person name="Wallingford J.B."/>
            <person name="Ito Y."/>
            <person name="Asashima M."/>
            <person name="Ueno N."/>
            <person name="Matsuda Y."/>
            <person name="Veenstra G.J."/>
            <person name="Fujiyama A."/>
            <person name="Harland R.M."/>
            <person name="Taira M."/>
            <person name="Rokhsar D.S."/>
        </authorList>
    </citation>
    <scope>NUCLEOTIDE SEQUENCE [LARGE SCALE GENOMIC DNA]</scope>
    <source>
        <strain evidence="3">J</strain>
    </source>
</reference>
<protein>
    <submittedName>
        <fullName evidence="2">Uncharacterized protein</fullName>
    </submittedName>
</protein>
<organism evidence="2 3">
    <name type="scientific">Xenopus laevis</name>
    <name type="common">African clawed frog</name>
    <dbReference type="NCBI Taxonomy" id="8355"/>
    <lineage>
        <taxon>Eukaryota</taxon>
        <taxon>Metazoa</taxon>
        <taxon>Chordata</taxon>
        <taxon>Craniata</taxon>
        <taxon>Vertebrata</taxon>
        <taxon>Euteleostomi</taxon>
        <taxon>Amphibia</taxon>
        <taxon>Batrachia</taxon>
        <taxon>Anura</taxon>
        <taxon>Pipoidea</taxon>
        <taxon>Pipidae</taxon>
        <taxon>Xenopodinae</taxon>
        <taxon>Xenopus</taxon>
        <taxon>Xenopus</taxon>
    </lineage>
</organism>
<feature type="region of interest" description="Disordered" evidence="1">
    <location>
        <begin position="1"/>
        <end position="23"/>
    </location>
</feature>
<evidence type="ECO:0000313" key="2">
    <source>
        <dbReference type="EMBL" id="OCT62475.1"/>
    </source>
</evidence>
<name>A0A974BXS8_XENLA</name>
<dbReference type="EMBL" id="CM004482">
    <property type="protein sequence ID" value="OCT62475.1"/>
    <property type="molecule type" value="Genomic_DNA"/>
</dbReference>
<dbReference type="AlphaFoldDB" id="A0A974BXS8"/>
<evidence type="ECO:0000256" key="1">
    <source>
        <dbReference type="SAM" id="MobiDB-lite"/>
    </source>
</evidence>
<proteinExistence type="predicted"/>
<accession>A0A974BXS8</accession>
<evidence type="ECO:0000313" key="3">
    <source>
        <dbReference type="Proteomes" id="UP000694892"/>
    </source>
</evidence>